<feature type="coiled-coil region" evidence="2">
    <location>
        <begin position="161"/>
        <end position="188"/>
    </location>
</feature>
<dbReference type="InterPro" id="IPR050373">
    <property type="entry name" value="Fibrinogen_C-term_domain"/>
</dbReference>
<dbReference type="PROSITE" id="PS00514">
    <property type="entry name" value="FIBRINOGEN_C_1"/>
    <property type="match status" value="1"/>
</dbReference>
<dbReference type="STRING" id="62324.A0A3F2YXN1"/>
<proteinExistence type="predicted"/>
<feature type="compositionally biased region" description="Polar residues" evidence="3">
    <location>
        <begin position="762"/>
        <end position="772"/>
    </location>
</feature>
<dbReference type="PANTHER" id="PTHR19143:SF444">
    <property type="entry name" value="PROTEIN SCABROUS"/>
    <property type="match status" value="1"/>
</dbReference>
<keyword evidence="2" id="KW-0175">Coiled coil</keyword>
<feature type="coiled-coil region" evidence="2">
    <location>
        <begin position="236"/>
        <end position="270"/>
    </location>
</feature>
<sequence length="772" mass="87278">MCFSRLYYLHGITPYAGVVNIKQVRKRNILNLAQLTLEAKVYHEKRPKMVCSFVPAVIILGLVSFSHSTALNGTPGVPGNSNKASSVNTPPNRPTEPRMPTLEGVLTAVLPDEPNADSERFDALTLEDQVRLLSKQLNALTYQRREDYKMLENSLKKYVRKNAAEITDAQIREELDQLREDVNQLRESSSPSKERLTVQWLSQSISEIRSELAELQGSFGGGSKDAQFRNQLLEDLSTLRSEFSTAKLELESLRSRQEKTEVLVRELQEEAVQSADDIRRSLNMRHEKVTDHRMRHQRFIRQQLHELEVKQSVMKRQLSELHGHRLADRLRSVEIEQRRLASASFNVSRQIVGLDKLHGSMLELLEDVEAIQGKFEKTVPDMRREIAKVEFGVAQAASEQGVVREEVHNAAKSIQAMAVSVSALQEERDTVKRLQGEVHELKDELARIRSASVLHREMAHNRLEKLEAGSKSDYNGTTVPHRTLTELERTTKLVQQLESVENEYESIINKLPRDCSQIERMRTAGTANQPGDGGLYLIAPAEQHHPLMTQCFGEWTTVQRRQDGTVDFNRSWEEYAQGFGTPAGEFWIGNQALHHLTQDNCSRLRIIMQDIYDNTWFADYATFRIDSREAGFRLALGGYSGNASDAFEYQNQMQFSAIDVDRDISNTHCAGNYEGGWWFSHCQHANLNGRYNLGLTWFDASRNEWIAVKSSHMMIARRPECDANVTELPTVESPVTTGLAAAGGPSTPSDASRSLHGGGSRQYITTTAPTFS</sequence>
<accession>A0A3F2YXN1</accession>
<dbReference type="Pfam" id="PF00147">
    <property type="entry name" value="Fibrinogen_C"/>
    <property type="match status" value="1"/>
</dbReference>
<evidence type="ECO:0000259" key="4">
    <source>
        <dbReference type="PROSITE" id="PS51406"/>
    </source>
</evidence>
<feature type="domain" description="Fibrinogen C-terminal" evidence="4">
    <location>
        <begin position="506"/>
        <end position="719"/>
    </location>
</feature>
<dbReference type="SMART" id="SM00186">
    <property type="entry name" value="FBG"/>
    <property type="match status" value="1"/>
</dbReference>
<dbReference type="InterPro" id="IPR020837">
    <property type="entry name" value="Fibrinogen_CS"/>
</dbReference>
<feature type="coiled-coil region" evidence="2">
    <location>
        <begin position="424"/>
        <end position="451"/>
    </location>
</feature>
<dbReference type="VEuPathDB" id="VectorBase:AFUN2_001578"/>
<evidence type="ECO:0000256" key="2">
    <source>
        <dbReference type="SAM" id="Coils"/>
    </source>
</evidence>
<feature type="region of interest" description="Disordered" evidence="3">
    <location>
        <begin position="736"/>
        <end position="772"/>
    </location>
</feature>
<dbReference type="SUPFAM" id="SSF56496">
    <property type="entry name" value="Fibrinogen C-terminal domain-like"/>
    <property type="match status" value="1"/>
</dbReference>
<evidence type="ECO:0000313" key="5">
    <source>
        <dbReference type="EnsemblMetazoa" id="AFUN016608-PA"/>
    </source>
</evidence>
<dbReference type="PANTHER" id="PTHR19143">
    <property type="entry name" value="FIBRINOGEN/TENASCIN/ANGIOPOEITIN"/>
    <property type="match status" value="1"/>
</dbReference>
<dbReference type="AlphaFoldDB" id="A0A3F2YXN1"/>
<dbReference type="CDD" id="cd00087">
    <property type="entry name" value="FReD"/>
    <property type="match status" value="1"/>
</dbReference>
<evidence type="ECO:0000256" key="3">
    <source>
        <dbReference type="SAM" id="MobiDB-lite"/>
    </source>
</evidence>
<dbReference type="EnsemblMetazoa" id="AFUN016608-RA">
    <property type="protein sequence ID" value="AFUN016608-PA"/>
    <property type="gene ID" value="AFUN016608"/>
</dbReference>
<dbReference type="PROSITE" id="PS51406">
    <property type="entry name" value="FIBRINOGEN_C_2"/>
    <property type="match status" value="1"/>
</dbReference>
<dbReference type="InterPro" id="IPR014716">
    <property type="entry name" value="Fibrinogen_a/b/g_C_1"/>
</dbReference>
<dbReference type="GO" id="GO:0005615">
    <property type="term" value="C:extracellular space"/>
    <property type="evidence" value="ECO:0007669"/>
    <property type="project" value="TreeGrafter"/>
</dbReference>
<evidence type="ECO:0000256" key="1">
    <source>
        <dbReference type="ARBA" id="ARBA00023157"/>
    </source>
</evidence>
<organism evidence="5">
    <name type="scientific">Anopheles funestus</name>
    <name type="common">African malaria mosquito</name>
    <dbReference type="NCBI Taxonomy" id="62324"/>
    <lineage>
        <taxon>Eukaryota</taxon>
        <taxon>Metazoa</taxon>
        <taxon>Ecdysozoa</taxon>
        <taxon>Arthropoda</taxon>
        <taxon>Hexapoda</taxon>
        <taxon>Insecta</taxon>
        <taxon>Pterygota</taxon>
        <taxon>Neoptera</taxon>
        <taxon>Endopterygota</taxon>
        <taxon>Diptera</taxon>
        <taxon>Nematocera</taxon>
        <taxon>Culicoidea</taxon>
        <taxon>Culicidae</taxon>
        <taxon>Anophelinae</taxon>
        <taxon>Anopheles</taxon>
    </lineage>
</organism>
<protein>
    <recommendedName>
        <fullName evidence="4">Fibrinogen C-terminal domain-containing protein</fullName>
    </recommendedName>
</protein>
<reference evidence="5" key="1">
    <citation type="submission" date="2020-05" db="UniProtKB">
        <authorList>
            <consortium name="EnsemblMetazoa"/>
        </authorList>
    </citation>
    <scope>IDENTIFICATION</scope>
    <source>
        <strain evidence="5">FUMOZ</strain>
    </source>
</reference>
<dbReference type="Gene3D" id="3.90.215.10">
    <property type="entry name" value="Gamma Fibrinogen, chain A, domain 1"/>
    <property type="match status" value="1"/>
</dbReference>
<name>A0A3F2YXN1_ANOFN</name>
<dbReference type="InterPro" id="IPR036056">
    <property type="entry name" value="Fibrinogen-like_C"/>
</dbReference>
<feature type="compositionally biased region" description="Polar residues" evidence="3">
    <location>
        <begin position="79"/>
        <end position="90"/>
    </location>
</feature>
<dbReference type="InterPro" id="IPR002181">
    <property type="entry name" value="Fibrinogen_a/b/g_C_dom"/>
</dbReference>
<dbReference type="VEuPathDB" id="VectorBase:AFUN016608"/>
<feature type="region of interest" description="Disordered" evidence="3">
    <location>
        <begin position="74"/>
        <end position="99"/>
    </location>
</feature>
<keyword evidence="1" id="KW-1015">Disulfide bond</keyword>